<evidence type="ECO:0000313" key="2">
    <source>
        <dbReference type="EMBL" id="KEO82080.1"/>
    </source>
</evidence>
<evidence type="ECO:0000256" key="1">
    <source>
        <dbReference type="SAM" id="Phobius"/>
    </source>
</evidence>
<dbReference type="OrthoDB" id="2377062at2"/>
<sequence length="99" mass="11677">MQRKQTMRAFVYLTVGLAMLFYALPRVPDVTMDLHGAFTICWLAFAMLCIGANLYHLIGVDKERQKRRRQSDWLYRTLRNVREPLPARAGQKGKRQYMK</sequence>
<dbReference type="Proteomes" id="UP000027931">
    <property type="component" value="Unassembled WGS sequence"/>
</dbReference>
<comment type="caution">
    <text evidence="2">The sequence shown here is derived from an EMBL/GenBank/DDBJ whole genome shotgun (WGS) entry which is preliminary data.</text>
</comment>
<name>A0A074LNL1_9BACL</name>
<keyword evidence="1" id="KW-0472">Membrane</keyword>
<dbReference type="eggNOG" id="ENOG5032GCA">
    <property type="taxonomic scope" value="Bacteria"/>
</dbReference>
<proteinExistence type="predicted"/>
<dbReference type="EMBL" id="JMIR01000028">
    <property type="protein sequence ID" value="KEO82080.1"/>
    <property type="molecule type" value="Genomic_DNA"/>
</dbReference>
<gene>
    <name evidence="2" type="ORF">EL26_17375</name>
</gene>
<accession>A0A074LNL1</accession>
<keyword evidence="1" id="KW-0812">Transmembrane</keyword>
<reference evidence="2 3" key="1">
    <citation type="journal article" date="2013" name="Int. J. Syst. Evol. Microbiol.">
        <title>Tumebacillus flagellatus sp. nov., an alpha-amylase/pullulanase-producing bacterium isolated from cassava wastewater.</title>
        <authorList>
            <person name="Wang Q."/>
            <person name="Xie N."/>
            <person name="Qin Y."/>
            <person name="Shen N."/>
            <person name="Zhu J."/>
            <person name="Mi H."/>
            <person name="Huang R."/>
        </authorList>
    </citation>
    <scope>NUCLEOTIDE SEQUENCE [LARGE SCALE GENOMIC DNA]</scope>
    <source>
        <strain evidence="2 3">GST4</strain>
    </source>
</reference>
<dbReference type="AlphaFoldDB" id="A0A074LNL1"/>
<keyword evidence="3" id="KW-1185">Reference proteome</keyword>
<keyword evidence="1" id="KW-1133">Transmembrane helix</keyword>
<evidence type="ECO:0000313" key="3">
    <source>
        <dbReference type="Proteomes" id="UP000027931"/>
    </source>
</evidence>
<dbReference type="RefSeq" id="WP_052036497.1">
    <property type="nucleotide sequence ID" value="NZ_JMIR01000028.1"/>
</dbReference>
<feature type="transmembrane region" description="Helical" evidence="1">
    <location>
        <begin position="36"/>
        <end position="58"/>
    </location>
</feature>
<feature type="transmembrane region" description="Helical" evidence="1">
    <location>
        <begin position="7"/>
        <end position="24"/>
    </location>
</feature>
<dbReference type="STRING" id="1157490.EL26_17375"/>
<protein>
    <submittedName>
        <fullName evidence="2">Uncharacterized protein</fullName>
    </submittedName>
</protein>
<organism evidence="2 3">
    <name type="scientific">Tumebacillus flagellatus</name>
    <dbReference type="NCBI Taxonomy" id="1157490"/>
    <lineage>
        <taxon>Bacteria</taxon>
        <taxon>Bacillati</taxon>
        <taxon>Bacillota</taxon>
        <taxon>Bacilli</taxon>
        <taxon>Bacillales</taxon>
        <taxon>Alicyclobacillaceae</taxon>
        <taxon>Tumebacillus</taxon>
    </lineage>
</organism>